<accession>A0A914WLA6</accession>
<keyword evidence="3" id="KW-1185">Reference proteome</keyword>
<evidence type="ECO:0000256" key="1">
    <source>
        <dbReference type="SAM" id="MobiDB-lite"/>
    </source>
</evidence>
<feature type="compositionally biased region" description="Polar residues" evidence="1">
    <location>
        <begin position="151"/>
        <end position="161"/>
    </location>
</feature>
<dbReference type="AlphaFoldDB" id="A0A914WLA6"/>
<keyword evidence="2" id="KW-0732">Signal</keyword>
<feature type="compositionally biased region" description="Low complexity" evidence="1">
    <location>
        <begin position="350"/>
        <end position="359"/>
    </location>
</feature>
<reference evidence="4" key="1">
    <citation type="submission" date="2022-11" db="UniProtKB">
        <authorList>
            <consortium name="WormBaseParasite"/>
        </authorList>
    </citation>
    <scope>IDENTIFICATION</scope>
</reference>
<feature type="chain" id="PRO_5037433781" evidence="2">
    <location>
        <begin position="23"/>
        <end position="359"/>
    </location>
</feature>
<dbReference type="WBParaSite" id="PSAMB.scaffold446size50759.g5905.t1">
    <property type="protein sequence ID" value="PSAMB.scaffold446size50759.g5905.t1"/>
    <property type="gene ID" value="PSAMB.scaffold446size50759.g5905"/>
</dbReference>
<name>A0A914WLA6_9BILA</name>
<feature type="region of interest" description="Disordered" evidence="1">
    <location>
        <begin position="301"/>
        <end position="359"/>
    </location>
</feature>
<proteinExistence type="predicted"/>
<feature type="compositionally biased region" description="Low complexity" evidence="1">
    <location>
        <begin position="124"/>
        <end position="139"/>
    </location>
</feature>
<sequence>MHHRFVFFVLLLALSLSSPVDSASLNQRNRKQRDDPVVPVDYWLKQQLRTHMSSTDSVSSNVPAVKKVALPPGLKPASKIVGLPPGINLRPATSIGSAPSPSSIPGTPAPEIAVVTDAPEEELSPTTEAPTTSSTTETARVPEVPADLPPAQTSGANNAPSRPTVKIPVTGGRRTLQLPQVGRTFTFAVSNILENRERTKEEGAQKSNSGVVKSVVQSHVKNVTLEDTPSADSSSGKPKINRIVTTAEDVTQNEHVDISFGPVAERQKRQLGLGNGLGLQLPFLQSPIEFSENLGVQASVSGFKPNGVVPSELSDAPSLQKASAAGSSTKVGRTGVDAARSTDSERNVRRSPSASSSRV</sequence>
<evidence type="ECO:0000313" key="4">
    <source>
        <dbReference type="WBParaSite" id="PSAMB.scaffold446size50759.g5905.t1"/>
    </source>
</evidence>
<protein>
    <submittedName>
        <fullName evidence="4">Uncharacterized protein</fullName>
    </submittedName>
</protein>
<evidence type="ECO:0000313" key="3">
    <source>
        <dbReference type="Proteomes" id="UP000887566"/>
    </source>
</evidence>
<dbReference type="Proteomes" id="UP000887566">
    <property type="component" value="Unplaced"/>
</dbReference>
<feature type="region of interest" description="Disordered" evidence="1">
    <location>
        <begin position="119"/>
        <end position="168"/>
    </location>
</feature>
<organism evidence="3 4">
    <name type="scientific">Plectus sambesii</name>
    <dbReference type="NCBI Taxonomy" id="2011161"/>
    <lineage>
        <taxon>Eukaryota</taxon>
        <taxon>Metazoa</taxon>
        <taxon>Ecdysozoa</taxon>
        <taxon>Nematoda</taxon>
        <taxon>Chromadorea</taxon>
        <taxon>Plectida</taxon>
        <taxon>Plectina</taxon>
        <taxon>Plectoidea</taxon>
        <taxon>Plectidae</taxon>
        <taxon>Plectus</taxon>
    </lineage>
</organism>
<feature type="signal peptide" evidence="2">
    <location>
        <begin position="1"/>
        <end position="22"/>
    </location>
</feature>
<evidence type="ECO:0000256" key="2">
    <source>
        <dbReference type="SAM" id="SignalP"/>
    </source>
</evidence>